<evidence type="ECO:0000256" key="1">
    <source>
        <dbReference type="SAM" id="SignalP"/>
    </source>
</evidence>
<reference evidence="3" key="1">
    <citation type="submission" date="2023-07" db="EMBL/GenBank/DDBJ databases">
        <title>Ancylobacter moscoviensis sp. nov., facultatively methylotrophic bacteria from activated sludge and the reclassification of Starkeya novella (Starkey 1934) Kelly et al. 2000 as Ancylobacter novellus comb. nov., Starkeya koreensis Im et al. 2006 as Ancylobacter koreensis comb.nov., Angulomicrobium tetraedrale Vasil'eva et al. 1986 as Ancylobacter tetraedralis comb. nov., Angulomicrobium amanitiforme Fritz et al. 2004 as Ancylobacter amanitiformis comb. nov. and Methylorhabdus multivorans Doronina et al. 1996 as Ancylobacter multivorans comb. nov. and emended description of the genus Ancylobacter.</title>
        <authorList>
            <person name="Doronina N."/>
            <person name="Chemodurova A."/>
            <person name="Grouzdev D."/>
            <person name="Koziaeva V."/>
            <person name="Shi W."/>
            <person name="Wu L."/>
            <person name="Kaparullina E."/>
        </authorList>
    </citation>
    <scope>NUCLEOTIDE SEQUENCE [LARGE SCALE GENOMIC DNA]</scope>
    <source>
        <strain evidence="3">Jip08</strain>
    </source>
</reference>
<name>A0ABT0DRE7_9HYPH</name>
<dbReference type="Proteomes" id="UP001202867">
    <property type="component" value="Unassembled WGS sequence"/>
</dbReference>
<dbReference type="EMBL" id="JALKCG010000009">
    <property type="protein sequence ID" value="MCK0209849.1"/>
    <property type="molecule type" value="Genomic_DNA"/>
</dbReference>
<feature type="signal peptide" evidence="1">
    <location>
        <begin position="1"/>
        <end position="25"/>
    </location>
</feature>
<accession>A0ABT0DRE7</accession>
<keyword evidence="1" id="KW-0732">Signal</keyword>
<evidence type="ECO:0000313" key="2">
    <source>
        <dbReference type="EMBL" id="MCK0209849.1"/>
    </source>
</evidence>
<feature type="chain" id="PRO_5046780487" evidence="1">
    <location>
        <begin position="26"/>
        <end position="308"/>
    </location>
</feature>
<keyword evidence="3" id="KW-1185">Reference proteome</keyword>
<proteinExistence type="predicted"/>
<comment type="caution">
    <text evidence="2">The sequence shown here is derived from an EMBL/GenBank/DDBJ whole genome shotgun (WGS) entry which is preliminary data.</text>
</comment>
<protein>
    <submittedName>
        <fullName evidence="2">Uncharacterized protein</fullName>
    </submittedName>
</protein>
<sequence>MRTPALLAWLAAAALVLHAGQPARAQDAAPGASELTLNFSTDPDSAHQRVSIWRKGARISLADGSNAAQAGAKTPLHIALEPPLPEPLWLVTDWKDGGGYSAYPILLVQSVAGLKADVLFVKDASARPSSRDIRQRCERETVKGDEHAFRMYFFCKAAAVADPSDEGILRRAALQGWLKANQELLRVVQPVSPFTYDPDLAEALREIVGKVDREGDPDSWKPLRIDDARQFVTAFDARSISLYRLVSPLKDSGDIKGALAMLDYVSAAYDKLVGPDGTRTVDGVNGKRLTDDRAFLETLLRERAARRP</sequence>
<dbReference type="RefSeq" id="WP_247202356.1">
    <property type="nucleotide sequence ID" value="NZ_JALKCG010000009.1"/>
</dbReference>
<evidence type="ECO:0000313" key="3">
    <source>
        <dbReference type="Proteomes" id="UP001202867"/>
    </source>
</evidence>
<gene>
    <name evidence="2" type="ORF">MWN33_17595</name>
</gene>
<organism evidence="2 3">
    <name type="scientific">Ancylobacter koreensis</name>
    <dbReference type="NCBI Taxonomy" id="266121"/>
    <lineage>
        <taxon>Bacteria</taxon>
        <taxon>Pseudomonadati</taxon>
        <taxon>Pseudomonadota</taxon>
        <taxon>Alphaproteobacteria</taxon>
        <taxon>Hyphomicrobiales</taxon>
        <taxon>Xanthobacteraceae</taxon>
        <taxon>Ancylobacter</taxon>
    </lineage>
</organism>